<dbReference type="GO" id="GO:0016779">
    <property type="term" value="F:nucleotidyltransferase activity"/>
    <property type="evidence" value="ECO:0007669"/>
    <property type="project" value="UniProtKB-KW"/>
</dbReference>
<keyword evidence="4" id="KW-1185">Reference proteome</keyword>
<sequence>MADSQNNPELLSRYSRQIRFPKIGVEGQQRLAESTALLVGCGALGSMIASTLCRAGVGNLRIVDRDFLELSNLQRQFLFSEKDVESGLPKSIAAQRRLAEINSSVNVEAFVEDVDSQNIRRLVEGVDVIVDGTDNFETRFLINDAAISQGVPWVYGGCLGADGQSMTIVPGESACLNCLMLDGPPPPGTSDTCDSFGVLGPIIGTIASIQSMEAIKILSGNVESVSKKLTIIGLWSNEFRTMDVSTLREKVDCPTCKQRNFEWLSGERGSQSAIMCGRNAVQLSFAKRESIDLDSLAARLRPLGTVEQNPFLLRFHIDDFSITAFADGRAIVSGTEEVAVAKKLYAQYLGV</sequence>
<dbReference type="FunFam" id="3.40.50.720:FF:000080">
    <property type="entry name" value="Thiazole biosynthesis adenylyltransferase ThiF"/>
    <property type="match status" value="1"/>
</dbReference>
<evidence type="ECO:0000313" key="4">
    <source>
        <dbReference type="Proteomes" id="UP000322214"/>
    </source>
</evidence>
<dbReference type="Pfam" id="PF00899">
    <property type="entry name" value="ThiF"/>
    <property type="match status" value="1"/>
</dbReference>
<evidence type="ECO:0000256" key="1">
    <source>
        <dbReference type="ARBA" id="ARBA00009919"/>
    </source>
</evidence>
<dbReference type="GO" id="GO:0008146">
    <property type="term" value="F:sulfotransferase activity"/>
    <property type="evidence" value="ECO:0007669"/>
    <property type="project" value="TreeGrafter"/>
</dbReference>
<dbReference type="RefSeq" id="WP_075083383.1">
    <property type="nucleotide sequence ID" value="NZ_CP042912.1"/>
</dbReference>
<feature type="domain" description="THIF-type NAD/FAD binding fold" evidence="2">
    <location>
        <begin position="14"/>
        <end position="249"/>
    </location>
</feature>
<dbReference type="InterPro" id="IPR045886">
    <property type="entry name" value="ThiF/MoeB/HesA"/>
</dbReference>
<protein>
    <submittedName>
        <fullName evidence="3">Sulfur carrier protein ThiS adenylyltransferase</fullName>
        <ecNumber evidence="3">2.7.7.73</ecNumber>
    </submittedName>
</protein>
<dbReference type="SUPFAM" id="SSF69572">
    <property type="entry name" value="Activating enzymes of the ubiquitin-like proteins"/>
    <property type="match status" value="1"/>
</dbReference>
<dbReference type="Proteomes" id="UP000322214">
    <property type="component" value="Chromosome"/>
</dbReference>
<evidence type="ECO:0000259" key="2">
    <source>
        <dbReference type="Pfam" id="PF00899"/>
    </source>
</evidence>
<dbReference type="EMBL" id="CP042912">
    <property type="protein sequence ID" value="QEG23309.1"/>
    <property type="molecule type" value="Genomic_DNA"/>
</dbReference>
<dbReference type="GO" id="GO:0005829">
    <property type="term" value="C:cytosol"/>
    <property type="evidence" value="ECO:0007669"/>
    <property type="project" value="TreeGrafter"/>
</dbReference>
<dbReference type="PANTHER" id="PTHR10953">
    <property type="entry name" value="UBIQUITIN-ACTIVATING ENZYME E1"/>
    <property type="match status" value="1"/>
</dbReference>
<accession>A0A5B9PCS1</accession>
<dbReference type="Gene3D" id="3.40.50.720">
    <property type="entry name" value="NAD(P)-binding Rossmann-like Domain"/>
    <property type="match status" value="1"/>
</dbReference>
<keyword evidence="3" id="KW-0548">Nucleotidyltransferase</keyword>
<dbReference type="PANTHER" id="PTHR10953:SF102">
    <property type="entry name" value="ADENYLYLTRANSFERASE AND SULFURTRANSFERASE MOCS3"/>
    <property type="match status" value="1"/>
</dbReference>
<keyword evidence="3" id="KW-0808">Transferase</keyword>
<dbReference type="STRING" id="980251.GCA_001642875_00600"/>
<dbReference type="GO" id="GO:0008641">
    <property type="term" value="F:ubiquitin-like modifier activating enzyme activity"/>
    <property type="evidence" value="ECO:0007669"/>
    <property type="project" value="InterPro"/>
</dbReference>
<name>A0A5B9PCS1_9BACT</name>
<dbReference type="EC" id="2.7.7.73" evidence="3"/>
<dbReference type="KEGG" id="mff:MFFC18_32050"/>
<dbReference type="GO" id="GO:0004792">
    <property type="term" value="F:thiosulfate-cyanide sulfurtransferase activity"/>
    <property type="evidence" value="ECO:0007669"/>
    <property type="project" value="TreeGrafter"/>
</dbReference>
<gene>
    <name evidence="3" type="primary">thiF</name>
    <name evidence="3" type="ORF">MFFC18_32050</name>
</gene>
<proteinExistence type="inferred from homology"/>
<dbReference type="InterPro" id="IPR035985">
    <property type="entry name" value="Ubiquitin-activating_enz"/>
</dbReference>
<comment type="similarity">
    <text evidence="1">Belongs to the HesA/MoeB/ThiF family.</text>
</comment>
<dbReference type="AlphaFoldDB" id="A0A5B9PCS1"/>
<dbReference type="InterPro" id="IPR000594">
    <property type="entry name" value="ThiF_NAD_FAD-bd"/>
</dbReference>
<dbReference type="CDD" id="cd00757">
    <property type="entry name" value="ThiF_MoeB_HesA_family"/>
    <property type="match status" value="1"/>
</dbReference>
<reference evidence="3 4" key="1">
    <citation type="submission" date="2019-08" db="EMBL/GenBank/DDBJ databases">
        <title>Deep-cultivation of Planctomycetes and their phenomic and genomic characterization uncovers novel biology.</title>
        <authorList>
            <person name="Wiegand S."/>
            <person name="Jogler M."/>
            <person name="Boedeker C."/>
            <person name="Pinto D."/>
            <person name="Vollmers J."/>
            <person name="Rivas-Marin E."/>
            <person name="Kohn T."/>
            <person name="Peeters S.H."/>
            <person name="Heuer A."/>
            <person name="Rast P."/>
            <person name="Oberbeckmann S."/>
            <person name="Bunk B."/>
            <person name="Jeske O."/>
            <person name="Meyerdierks A."/>
            <person name="Storesund J.E."/>
            <person name="Kallscheuer N."/>
            <person name="Luecker S."/>
            <person name="Lage O.M."/>
            <person name="Pohl T."/>
            <person name="Merkel B.J."/>
            <person name="Hornburger P."/>
            <person name="Mueller R.-W."/>
            <person name="Bruemmer F."/>
            <person name="Labrenz M."/>
            <person name="Spormann A.M."/>
            <person name="Op den Camp H."/>
            <person name="Overmann J."/>
            <person name="Amann R."/>
            <person name="Jetten M.S.M."/>
            <person name="Mascher T."/>
            <person name="Medema M.H."/>
            <person name="Devos D.P."/>
            <person name="Kaster A.-K."/>
            <person name="Ovreas L."/>
            <person name="Rohde M."/>
            <person name="Galperin M.Y."/>
            <person name="Jogler C."/>
        </authorList>
    </citation>
    <scope>NUCLEOTIDE SEQUENCE [LARGE SCALE GENOMIC DNA]</scope>
    <source>
        <strain evidence="3 4">FC18</strain>
    </source>
</reference>
<evidence type="ECO:0000313" key="3">
    <source>
        <dbReference type="EMBL" id="QEG23309.1"/>
    </source>
</evidence>
<organism evidence="3 4">
    <name type="scientific">Mariniblastus fucicola</name>
    <dbReference type="NCBI Taxonomy" id="980251"/>
    <lineage>
        <taxon>Bacteria</taxon>
        <taxon>Pseudomonadati</taxon>
        <taxon>Planctomycetota</taxon>
        <taxon>Planctomycetia</taxon>
        <taxon>Pirellulales</taxon>
        <taxon>Pirellulaceae</taxon>
        <taxon>Mariniblastus</taxon>
    </lineage>
</organism>